<name>A0A9P0PRZ2_ACAOB</name>
<organism evidence="1 2">
    <name type="scientific">Acanthoscelides obtectus</name>
    <name type="common">Bean weevil</name>
    <name type="synonym">Bruchus obtectus</name>
    <dbReference type="NCBI Taxonomy" id="200917"/>
    <lineage>
        <taxon>Eukaryota</taxon>
        <taxon>Metazoa</taxon>
        <taxon>Ecdysozoa</taxon>
        <taxon>Arthropoda</taxon>
        <taxon>Hexapoda</taxon>
        <taxon>Insecta</taxon>
        <taxon>Pterygota</taxon>
        <taxon>Neoptera</taxon>
        <taxon>Endopterygota</taxon>
        <taxon>Coleoptera</taxon>
        <taxon>Polyphaga</taxon>
        <taxon>Cucujiformia</taxon>
        <taxon>Chrysomeloidea</taxon>
        <taxon>Chrysomelidae</taxon>
        <taxon>Bruchinae</taxon>
        <taxon>Bruchini</taxon>
        <taxon>Acanthoscelides</taxon>
    </lineage>
</organism>
<dbReference type="EMBL" id="CAKOFQ010007230">
    <property type="protein sequence ID" value="CAH1995488.1"/>
    <property type="molecule type" value="Genomic_DNA"/>
</dbReference>
<dbReference type="Proteomes" id="UP001152888">
    <property type="component" value="Unassembled WGS sequence"/>
</dbReference>
<sequence>MPVLQWFHGSVISSSSYNNLYV</sequence>
<proteinExistence type="predicted"/>
<gene>
    <name evidence="1" type="ORF">ACAOBT_LOCUS22643</name>
</gene>
<accession>A0A9P0PRZ2</accession>
<evidence type="ECO:0000313" key="2">
    <source>
        <dbReference type="Proteomes" id="UP001152888"/>
    </source>
</evidence>
<protein>
    <submittedName>
        <fullName evidence="1">Uncharacterized protein</fullName>
    </submittedName>
</protein>
<dbReference type="AlphaFoldDB" id="A0A9P0PRZ2"/>
<keyword evidence="2" id="KW-1185">Reference proteome</keyword>
<comment type="caution">
    <text evidence="1">The sequence shown here is derived from an EMBL/GenBank/DDBJ whole genome shotgun (WGS) entry which is preliminary data.</text>
</comment>
<evidence type="ECO:0000313" key="1">
    <source>
        <dbReference type="EMBL" id="CAH1995488.1"/>
    </source>
</evidence>
<reference evidence="1" key="1">
    <citation type="submission" date="2022-03" db="EMBL/GenBank/DDBJ databases">
        <authorList>
            <person name="Sayadi A."/>
        </authorList>
    </citation>
    <scope>NUCLEOTIDE SEQUENCE</scope>
</reference>